<keyword evidence="3" id="KW-1185">Reference proteome</keyword>
<protein>
    <recommendedName>
        <fullName evidence="4">Plasmid stabilization system protein ParE</fullName>
    </recommendedName>
</protein>
<evidence type="ECO:0008006" key="4">
    <source>
        <dbReference type="Google" id="ProtNLM"/>
    </source>
</evidence>
<sequence>MAYKVNISKEAQIELSFAECFFRAKKLEQIFLQDFKKQLQFLKTTPESFQVKYRSVRIVQFEQFNYSIHYIIKNNEVLILRILNQRQNF</sequence>
<evidence type="ECO:0000313" key="2">
    <source>
        <dbReference type="EMBL" id="TMU54560.1"/>
    </source>
</evidence>
<gene>
    <name evidence="2" type="ORF">FGG15_10090</name>
</gene>
<accession>A0ABY2WIY1</accession>
<dbReference type="InterPro" id="IPR007712">
    <property type="entry name" value="RelE/ParE_toxin"/>
</dbReference>
<dbReference type="RefSeq" id="WP_138835851.1">
    <property type="nucleotide sequence ID" value="NZ_VCNI01000002.1"/>
</dbReference>
<dbReference type="Gene3D" id="3.30.2310.20">
    <property type="entry name" value="RelE-like"/>
    <property type="match status" value="1"/>
</dbReference>
<dbReference type="Pfam" id="PF05016">
    <property type="entry name" value="ParE_toxin"/>
    <property type="match status" value="1"/>
</dbReference>
<dbReference type="EMBL" id="VCNI01000002">
    <property type="protein sequence ID" value="TMU54560.1"/>
    <property type="molecule type" value="Genomic_DNA"/>
</dbReference>
<proteinExistence type="predicted"/>
<reference evidence="2 3" key="1">
    <citation type="submission" date="2019-05" db="EMBL/GenBank/DDBJ databases">
        <title>Flagellimonas sp. AsT0115, sp. nov., isolated from a marine red algae, Asparagopsis taxiformis.</title>
        <authorList>
            <person name="Kim J."/>
            <person name="Jeong S.E."/>
            <person name="Jeon C.O."/>
        </authorList>
    </citation>
    <scope>NUCLEOTIDE SEQUENCE [LARGE SCALE GENOMIC DNA]</scope>
    <source>
        <strain evidence="2 3">AsT0115</strain>
    </source>
</reference>
<organism evidence="2 3">
    <name type="scientific">Flagellimonas algicola</name>
    <dbReference type="NCBI Taxonomy" id="2583815"/>
    <lineage>
        <taxon>Bacteria</taxon>
        <taxon>Pseudomonadati</taxon>
        <taxon>Bacteroidota</taxon>
        <taxon>Flavobacteriia</taxon>
        <taxon>Flavobacteriales</taxon>
        <taxon>Flavobacteriaceae</taxon>
        <taxon>Flagellimonas</taxon>
    </lineage>
</organism>
<name>A0ABY2WIY1_9FLAO</name>
<dbReference type="Proteomes" id="UP000751614">
    <property type="component" value="Unassembled WGS sequence"/>
</dbReference>
<keyword evidence="1" id="KW-1277">Toxin-antitoxin system</keyword>
<comment type="caution">
    <text evidence="2">The sequence shown here is derived from an EMBL/GenBank/DDBJ whole genome shotgun (WGS) entry which is preliminary data.</text>
</comment>
<dbReference type="InterPro" id="IPR035093">
    <property type="entry name" value="RelE/ParE_toxin_dom_sf"/>
</dbReference>
<evidence type="ECO:0000256" key="1">
    <source>
        <dbReference type="ARBA" id="ARBA00022649"/>
    </source>
</evidence>
<evidence type="ECO:0000313" key="3">
    <source>
        <dbReference type="Proteomes" id="UP000751614"/>
    </source>
</evidence>